<feature type="transmembrane region" description="Helical" evidence="1">
    <location>
        <begin position="282"/>
        <end position="301"/>
    </location>
</feature>
<gene>
    <name evidence="2" type="ORF">A2704_06485</name>
</gene>
<proteinExistence type="predicted"/>
<comment type="caution">
    <text evidence="2">The sequence shown here is derived from an EMBL/GenBank/DDBJ whole genome shotgun (WGS) entry which is preliminary data.</text>
</comment>
<organism evidence="2 3">
    <name type="scientific">Candidatus Kaiserbacteria bacterium RIFCSPHIGHO2_01_FULL_54_36b</name>
    <dbReference type="NCBI Taxonomy" id="1798483"/>
    <lineage>
        <taxon>Bacteria</taxon>
        <taxon>Candidatus Kaiseribacteriota</taxon>
    </lineage>
</organism>
<feature type="transmembrane region" description="Helical" evidence="1">
    <location>
        <begin position="141"/>
        <end position="161"/>
    </location>
</feature>
<feature type="transmembrane region" description="Helical" evidence="1">
    <location>
        <begin position="248"/>
        <end position="270"/>
    </location>
</feature>
<reference evidence="2 3" key="1">
    <citation type="journal article" date="2016" name="Nat. Commun.">
        <title>Thousands of microbial genomes shed light on interconnected biogeochemical processes in an aquifer system.</title>
        <authorList>
            <person name="Anantharaman K."/>
            <person name="Brown C.T."/>
            <person name="Hug L.A."/>
            <person name="Sharon I."/>
            <person name="Castelle C.J."/>
            <person name="Probst A.J."/>
            <person name="Thomas B.C."/>
            <person name="Singh A."/>
            <person name="Wilkins M.J."/>
            <person name="Karaoz U."/>
            <person name="Brodie E.L."/>
            <person name="Williams K.H."/>
            <person name="Hubbard S.S."/>
            <person name="Banfield J.F."/>
        </authorList>
    </citation>
    <scope>NUCLEOTIDE SEQUENCE [LARGE SCALE GENOMIC DNA]</scope>
</reference>
<name>A0A1F6CP03_9BACT</name>
<keyword evidence="1" id="KW-0812">Transmembrane</keyword>
<evidence type="ECO:0000313" key="3">
    <source>
        <dbReference type="Proteomes" id="UP000176445"/>
    </source>
</evidence>
<dbReference type="Proteomes" id="UP000176445">
    <property type="component" value="Unassembled WGS sequence"/>
</dbReference>
<feature type="transmembrane region" description="Helical" evidence="1">
    <location>
        <begin position="173"/>
        <end position="192"/>
    </location>
</feature>
<feature type="transmembrane region" description="Helical" evidence="1">
    <location>
        <begin position="212"/>
        <end position="236"/>
    </location>
</feature>
<protein>
    <submittedName>
        <fullName evidence="2">Uncharacterized protein</fullName>
    </submittedName>
</protein>
<dbReference type="EMBL" id="MFKW01000043">
    <property type="protein sequence ID" value="OGG50817.1"/>
    <property type="molecule type" value="Genomic_DNA"/>
</dbReference>
<evidence type="ECO:0000313" key="2">
    <source>
        <dbReference type="EMBL" id="OGG50817.1"/>
    </source>
</evidence>
<keyword evidence="1" id="KW-1133">Transmembrane helix</keyword>
<keyword evidence="1" id="KW-0472">Membrane</keyword>
<feature type="transmembrane region" description="Helical" evidence="1">
    <location>
        <begin position="106"/>
        <end position="129"/>
    </location>
</feature>
<feature type="transmembrane region" description="Helical" evidence="1">
    <location>
        <begin position="82"/>
        <end position="100"/>
    </location>
</feature>
<sequence>MIDQKFVGYIRNQLAAGIARVDIEKALRINGLSDQDIAEGFTAVETTSPHPESQSAAMPAPQPAAVPAQVTSRPVSIKYFELLMYLSMAVSLATTLYLYIGQIASLDMAIVLAVPALMIAGRLLLVWLAAHRRVRWARVTLLAFFLYNIFGILGIVSAFFYNPLSAVLSTLPILLEAAALYFAFSSASNLWYDPAGQTSLGAASVPGKSRVWTAVIPGINISFLAGYLGLLLGIDYPILQAQPELARFWYIMLAVFAIFAVFFLLETFIFRQKFATTRSGSDGGVVTIVVIRNIIFLLNFIPGIQLIGMAALPTVGSVLLIAYIGLIVRRSRGLEKLRA</sequence>
<evidence type="ECO:0000256" key="1">
    <source>
        <dbReference type="SAM" id="Phobius"/>
    </source>
</evidence>
<feature type="transmembrane region" description="Helical" evidence="1">
    <location>
        <begin position="307"/>
        <end position="328"/>
    </location>
</feature>
<accession>A0A1F6CP03</accession>
<dbReference type="AlphaFoldDB" id="A0A1F6CP03"/>